<dbReference type="InParanoid" id="A0A1J7JDI5"/>
<evidence type="ECO:0000256" key="1">
    <source>
        <dbReference type="ARBA" id="ARBA00001961"/>
    </source>
</evidence>
<dbReference type="PANTHER" id="PTHR10869">
    <property type="entry name" value="PROLYL 4-HYDROXYLASE ALPHA SUBUNIT"/>
    <property type="match status" value="1"/>
</dbReference>
<sequence>MKPYILPSRQQPPSPPSTCPPHTCTTTLISLDPLLISIQSFISPSEATSLISLGIPLLTHSPITGSGTDTLDTRVRTSTSAPLPADDAVVSCVLARARSFLGPGVLDSGRDDMGAPQMVRYTAGQRFDVHADWFARPRMAAEDGGAGRRRLYNRVATIFVVLENNSTGGGETWFPRVDGGGEGLVGGGEREGQLGQSNWRVHEDGGLAFRAVPGNALFWVNLLPNGTGDARVVHAGLPIVDGVKTGMNIWPRTFFGPDA</sequence>
<dbReference type="InterPro" id="IPR006620">
    <property type="entry name" value="Pro_4_hyd_alph"/>
</dbReference>
<evidence type="ECO:0000256" key="2">
    <source>
        <dbReference type="ARBA" id="ARBA00022723"/>
    </source>
</evidence>
<feature type="domain" description="Prolyl 4-hydroxylase alpha subunit" evidence="7">
    <location>
        <begin position="33"/>
        <end position="252"/>
    </location>
</feature>
<protein>
    <recommendedName>
        <fullName evidence="7">Prolyl 4-hydroxylase alpha subunit domain-containing protein</fullName>
    </recommendedName>
</protein>
<reference evidence="8 9" key="1">
    <citation type="submission" date="2016-10" db="EMBL/GenBank/DDBJ databases">
        <title>Draft genome sequence of Coniochaeta ligniaria NRRL30616, a lignocellulolytic fungus for bioabatement of inhibitors in plant biomass hydrolysates.</title>
        <authorList>
            <consortium name="DOE Joint Genome Institute"/>
            <person name="Jimenez D.J."/>
            <person name="Hector R.E."/>
            <person name="Riley R."/>
            <person name="Sun H."/>
            <person name="Grigoriev I.V."/>
            <person name="Van Elsas J.D."/>
            <person name="Nichols N.N."/>
        </authorList>
    </citation>
    <scope>NUCLEOTIDE SEQUENCE [LARGE SCALE GENOMIC DNA]</scope>
    <source>
        <strain evidence="8 9">NRRL 30616</strain>
    </source>
</reference>
<dbReference type="OrthoDB" id="420380at2759"/>
<feature type="compositionally biased region" description="Pro residues" evidence="6">
    <location>
        <begin position="10"/>
        <end position="19"/>
    </location>
</feature>
<evidence type="ECO:0000313" key="8">
    <source>
        <dbReference type="EMBL" id="OIW27776.1"/>
    </source>
</evidence>
<keyword evidence="9" id="KW-1185">Reference proteome</keyword>
<evidence type="ECO:0000313" key="9">
    <source>
        <dbReference type="Proteomes" id="UP000182658"/>
    </source>
</evidence>
<dbReference type="STRING" id="1408157.A0A1J7JDI5"/>
<gene>
    <name evidence="8" type="ORF">CONLIGDRAFT_655519</name>
</gene>
<evidence type="ECO:0000259" key="7">
    <source>
        <dbReference type="SMART" id="SM00702"/>
    </source>
</evidence>
<proteinExistence type="predicted"/>
<name>A0A1J7JDI5_9PEZI</name>
<keyword evidence="2" id="KW-0479">Metal-binding</keyword>
<comment type="cofactor">
    <cofactor evidence="1">
        <name>L-ascorbate</name>
        <dbReference type="ChEBI" id="CHEBI:38290"/>
    </cofactor>
</comment>
<evidence type="ECO:0000256" key="6">
    <source>
        <dbReference type="SAM" id="MobiDB-lite"/>
    </source>
</evidence>
<keyword evidence="3" id="KW-0223">Dioxygenase</keyword>
<dbReference type="InterPro" id="IPR045054">
    <property type="entry name" value="P4HA-like"/>
</dbReference>
<dbReference type="GO" id="GO:0005783">
    <property type="term" value="C:endoplasmic reticulum"/>
    <property type="evidence" value="ECO:0007669"/>
    <property type="project" value="TreeGrafter"/>
</dbReference>
<dbReference type="EMBL" id="KV875099">
    <property type="protein sequence ID" value="OIW27776.1"/>
    <property type="molecule type" value="Genomic_DNA"/>
</dbReference>
<dbReference type="GO" id="GO:0031418">
    <property type="term" value="F:L-ascorbic acid binding"/>
    <property type="evidence" value="ECO:0007669"/>
    <property type="project" value="InterPro"/>
</dbReference>
<evidence type="ECO:0000256" key="5">
    <source>
        <dbReference type="ARBA" id="ARBA00023004"/>
    </source>
</evidence>
<dbReference type="Gene3D" id="2.60.120.620">
    <property type="entry name" value="q2cbj1_9rhob like domain"/>
    <property type="match status" value="1"/>
</dbReference>
<keyword evidence="5" id="KW-0408">Iron</keyword>
<feature type="region of interest" description="Disordered" evidence="6">
    <location>
        <begin position="1"/>
        <end position="21"/>
    </location>
</feature>
<dbReference type="GO" id="GO:0005506">
    <property type="term" value="F:iron ion binding"/>
    <property type="evidence" value="ECO:0007669"/>
    <property type="project" value="InterPro"/>
</dbReference>
<dbReference type="GO" id="GO:0004656">
    <property type="term" value="F:procollagen-proline 4-dioxygenase activity"/>
    <property type="evidence" value="ECO:0007669"/>
    <property type="project" value="TreeGrafter"/>
</dbReference>
<organism evidence="8 9">
    <name type="scientific">Coniochaeta ligniaria NRRL 30616</name>
    <dbReference type="NCBI Taxonomy" id="1408157"/>
    <lineage>
        <taxon>Eukaryota</taxon>
        <taxon>Fungi</taxon>
        <taxon>Dikarya</taxon>
        <taxon>Ascomycota</taxon>
        <taxon>Pezizomycotina</taxon>
        <taxon>Sordariomycetes</taxon>
        <taxon>Sordariomycetidae</taxon>
        <taxon>Coniochaetales</taxon>
        <taxon>Coniochaetaceae</taxon>
        <taxon>Coniochaeta</taxon>
    </lineage>
</organism>
<accession>A0A1J7JDI5</accession>
<keyword evidence="4" id="KW-0560">Oxidoreductase</keyword>
<dbReference type="Proteomes" id="UP000182658">
    <property type="component" value="Unassembled WGS sequence"/>
</dbReference>
<dbReference type="SMART" id="SM00702">
    <property type="entry name" value="P4Hc"/>
    <property type="match status" value="1"/>
</dbReference>
<dbReference type="AlphaFoldDB" id="A0A1J7JDI5"/>
<dbReference type="PANTHER" id="PTHR10869:SF242">
    <property type="entry name" value="PROLYL 4-HYDROXYLASE ALPHA SUBUNIT DOMAIN-CONTAINING PROTEIN"/>
    <property type="match status" value="1"/>
</dbReference>
<evidence type="ECO:0000256" key="3">
    <source>
        <dbReference type="ARBA" id="ARBA00022964"/>
    </source>
</evidence>
<evidence type="ECO:0000256" key="4">
    <source>
        <dbReference type="ARBA" id="ARBA00023002"/>
    </source>
</evidence>